<protein>
    <submittedName>
        <fullName evidence="1">Predicted protein</fullName>
    </submittedName>
</protein>
<sequence>MSFTTCGHHCQRIPIPWSGPRLYRNTQLVEFWRTTAPSIVGVYVSNDLFLWSDHQQGPLYEDKGYDGSSAAARRRRFSHQASGTRSVHLSIEHMFMGRNFSTHLEWMRRILQLNTGAKTAEQTLFKRF</sequence>
<dbReference type="HOGENOM" id="CLU_1959977_0_0_1"/>
<organism evidence="2">
    <name type="scientific">Leptosphaeria maculans (strain JN3 / isolate v23.1.3 / race Av1-4-5-6-7-8)</name>
    <name type="common">Blackleg fungus</name>
    <name type="synonym">Phoma lingam</name>
    <dbReference type="NCBI Taxonomy" id="985895"/>
    <lineage>
        <taxon>Eukaryota</taxon>
        <taxon>Fungi</taxon>
        <taxon>Dikarya</taxon>
        <taxon>Ascomycota</taxon>
        <taxon>Pezizomycotina</taxon>
        <taxon>Dothideomycetes</taxon>
        <taxon>Pleosporomycetidae</taxon>
        <taxon>Pleosporales</taxon>
        <taxon>Pleosporineae</taxon>
        <taxon>Leptosphaeriaceae</taxon>
        <taxon>Plenodomus</taxon>
        <taxon>Plenodomus lingam/Leptosphaeria maculans species complex</taxon>
    </lineage>
</organism>
<evidence type="ECO:0000313" key="1">
    <source>
        <dbReference type="EMBL" id="CBY01205.1"/>
    </source>
</evidence>
<evidence type="ECO:0000313" key="2">
    <source>
        <dbReference type="Proteomes" id="UP000002668"/>
    </source>
</evidence>
<dbReference type="VEuPathDB" id="FungiDB:LEMA_P023350.1"/>
<dbReference type="InParanoid" id="E5AC14"/>
<proteinExistence type="predicted"/>
<name>E5AC14_LEPMJ</name>
<gene>
    <name evidence="1" type="ORF">LEMA_P023350.1</name>
</gene>
<dbReference type="RefSeq" id="XP_003844684.1">
    <property type="nucleotide sequence ID" value="XM_003844636.1"/>
</dbReference>
<keyword evidence="2" id="KW-1185">Reference proteome</keyword>
<dbReference type="GeneID" id="13291908"/>
<reference evidence="2" key="1">
    <citation type="journal article" date="2011" name="Nat. Commun.">
        <title>Effector diversification within compartments of the Leptosphaeria maculans genome affected by Repeat-Induced Point mutations.</title>
        <authorList>
            <person name="Rouxel T."/>
            <person name="Grandaubert J."/>
            <person name="Hane J.K."/>
            <person name="Hoede C."/>
            <person name="van de Wouw A.P."/>
            <person name="Couloux A."/>
            <person name="Dominguez V."/>
            <person name="Anthouard V."/>
            <person name="Bally P."/>
            <person name="Bourras S."/>
            <person name="Cozijnsen A.J."/>
            <person name="Ciuffetti L.M."/>
            <person name="Degrave A."/>
            <person name="Dilmaghani A."/>
            <person name="Duret L."/>
            <person name="Fudal I."/>
            <person name="Goodwin S.B."/>
            <person name="Gout L."/>
            <person name="Glaser N."/>
            <person name="Linglin J."/>
            <person name="Kema G.H.J."/>
            <person name="Lapalu N."/>
            <person name="Lawrence C.B."/>
            <person name="May K."/>
            <person name="Meyer M."/>
            <person name="Ollivier B."/>
            <person name="Poulain J."/>
            <person name="Schoch C.L."/>
            <person name="Simon A."/>
            <person name="Spatafora J.W."/>
            <person name="Stachowiak A."/>
            <person name="Turgeon B.G."/>
            <person name="Tyler B.M."/>
            <person name="Vincent D."/>
            <person name="Weissenbach J."/>
            <person name="Amselem J."/>
            <person name="Quesneville H."/>
            <person name="Oliver R.P."/>
            <person name="Wincker P."/>
            <person name="Balesdent M.-H."/>
            <person name="Howlett B.J."/>
        </authorList>
    </citation>
    <scope>NUCLEOTIDE SEQUENCE [LARGE SCALE GENOMIC DNA]</scope>
    <source>
        <strain evidence="2">JN3 / isolate v23.1.3 / race Av1-4-5-6-7-8</strain>
    </source>
</reference>
<dbReference type="Proteomes" id="UP000002668">
    <property type="component" value="Genome"/>
</dbReference>
<accession>E5AC14</accession>
<dbReference type="AlphaFoldDB" id="E5AC14"/>
<dbReference type="EMBL" id="FP929138">
    <property type="protein sequence ID" value="CBY01205.1"/>
    <property type="molecule type" value="Genomic_DNA"/>
</dbReference>